<dbReference type="AlphaFoldDB" id="A0ABD2C1L7"/>
<evidence type="ECO:0000313" key="1">
    <source>
        <dbReference type="EMBL" id="KAL2738932.1"/>
    </source>
</evidence>
<organism evidence="1 2">
    <name type="scientific">Vespula squamosa</name>
    <name type="common">Southern yellow jacket</name>
    <name type="synonym">Wasp</name>
    <dbReference type="NCBI Taxonomy" id="30214"/>
    <lineage>
        <taxon>Eukaryota</taxon>
        <taxon>Metazoa</taxon>
        <taxon>Ecdysozoa</taxon>
        <taxon>Arthropoda</taxon>
        <taxon>Hexapoda</taxon>
        <taxon>Insecta</taxon>
        <taxon>Pterygota</taxon>
        <taxon>Neoptera</taxon>
        <taxon>Endopterygota</taxon>
        <taxon>Hymenoptera</taxon>
        <taxon>Apocrita</taxon>
        <taxon>Aculeata</taxon>
        <taxon>Vespoidea</taxon>
        <taxon>Vespidae</taxon>
        <taxon>Vespinae</taxon>
        <taxon>Vespula</taxon>
    </lineage>
</organism>
<dbReference type="EMBL" id="JAUDFV010000025">
    <property type="protein sequence ID" value="KAL2738932.1"/>
    <property type="molecule type" value="Genomic_DNA"/>
</dbReference>
<keyword evidence="2" id="KW-1185">Reference proteome</keyword>
<sequence length="429" mass="50128">MITMSMNKKVVVMGMNKQMLQKIVTIKITNETIISEFNKALSLSYSMNNMFKKRDKMELVIAKEKKKQNKKPKKVEEENNFISHLIDRKILLKSVRNMIEEITLNVHRKIVEMNKMSLMARLKRSTFRKIYHRKARIEEVLNASQKCIKYFDIISNHSLYIFRECFTLYSENISKSSSFKQCYQILSTIATITALENGKDLQFAPPLNLLYFLNIHKMQRIIFTIPSDGNMLIRVHIDLETHTNKSREGVAKLDLLCTYVIFNDLTINKFVLNIVESSNHCIVILQSIGTFDPPYIILSQISIALESKPLGFRETICSRESNASELNTINKQLITFKYYEVFIFVEFVVKLNLQRLRNKKISEKRNVWKRQKGLENRFLVLEEMKILIFIIKKFTDPFSRPRSPQLVAELLRESVGSSLLESLRTNSDG</sequence>
<gene>
    <name evidence="1" type="ORF">V1478_001498</name>
</gene>
<proteinExistence type="predicted"/>
<evidence type="ECO:0000313" key="2">
    <source>
        <dbReference type="Proteomes" id="UP001607302"/>
    </source>
</evidence>
<dbReference type="Proteomes" id="UP001607302">
    <property type="component" value="Unassembled WGS sequence"/>
</dbReference>
<name>A0ABD2C1L7_VESSQ</name>
<comment type="caution">
    <text evidence="1">The sequence shown here is derived from an EMBL/GenBank/DDBJ whole genome shotgun (WGS) entry which is preliminary data.</text>
</comment>
<protein>
    <submittedName>
        <fullName evidence="1">Uncharacterized protein</fullName>
    </submittedName>
</protein>
<accession>A0ABD2C1L7</accession>
<reference evidence="1 2" key="1">
    <citation type="journal article" date="2024" name="Ann. Entomol. Soc. Am.">
        <title>Genomic analyses of the southern and eastern yellowjacket wasps (Hymenoptera: Vespidae) reveal evolutionary signatures of social life.</title>
        <authorList>
            <person name="Catto M.A."/>
            <person name="Caine P.B."/>
            <person name="Orr S.E."/>
            <person name="Hunt B.G."/>
            <person name="Goodisman M.A.D."/>
        </authorList>
    </citation>
    <scope>NUCLEOTIDE SEQUENCE [LARGE SCALE GENOMIC DNA]</scope>
    <source>
        <strain evidence="1">233</strain>
        <tissue evidence="1">Head and thorax</tissue>
    </source>
</reference>